<proteinExistence type="predicted"/>
<dbReference type="PANTHER" id="PTHR35011:SF2">
    <property type="entry name" value="2,3-DIKETO-L-GULONATE TRAP TRANSPORTER SMALL PERMEASE PROTEIN YIAM"/>
    <property type="match status" value="1"/>
</dbReference>
<comment type="subcellular location">
    <subcellularLocation>
        <location evidence="1">Cell inner membrane</location>
        <topology evidence="1">Multi-pass membrane protein</topology>
    </subcellularLocation>
</comment>
<keyword evidence="6 9" id="KW-1133">Transmembrane helix</keyword>
<feature type="transmembrane region" description="Helical" evidence="9">
    <location>
        <begin position="45"/>
        <end position="65"/>
    </location>
</feature>
<evidence type="ECO:0000256" key="6">
    <source>
        <dbReference type="ARBA" id="ARBA00022989"/>
    </source>
</evidence>
<keyword evidence="4" id="KW-0997">Cell inner membrane</keyword>
<evidence type="ECO:0000256" key="8">
    <source>
        <dbReference type="SAM" id="MobiDB-lite"/>
    </source>
</evidence>
<dbReference type="GO" id="GO:0022857">
    <property type="term" value="F:transmembrane transporter activity"/>
    <property type="evidence" value="ECO:0007669"/>
    <property type="project" value="TreeGrafter"/>
</dbReference>
<evidence type="ECO:0000256" key="9">
    <source>
        <dbReference type="SAM" id="Phobius"/>
    </source>
</evidence>
<feature type="transmembrane region" description="Helical" evidence="9">
    <location>
        <begin position="114"/>
        <end position="135"/>
    </location>
</feature>
<gene>
    <name evidence="11" type="ORF">SDC9_61252</name>
</gene>
<evidence type="ECO:0000256" key="1">
    <source>
        <dbReference type="ARBA" id="ARBA00004429"/>
    </source>
</evidence>
<dbReference type="InterPro" id="IPR055348">
    <property type="entry name" value="DctQ"/>
</dbReference>
<feature type="region of interest" description="Disordered" evidence="8">
    <location>
        <begin position="1"/>
        <end position="22"/>
    </location>
</feature>
<feature type="compositionally biased region" description="Basic and acidic residues" evidence="8">
    <location>
        <begin position="1"/>
        <end position="10"/>
    </location>
</feature>
<feature type="transmembrane region" description="Helical" evidence="9">
    <location>
        <begin position="155"/>
        <end position="176"/>
    </location>
</feature>
<evidence type="ECO:0000256" key="2">
    <source>
        <dbReference type="ARBA" id="ARBA00022448"/>
    </source>
</evidence>
<evidence type="ECO:0000256" key="3">
    <source>
        <dbReference type="ARBA" id="ARBA00022475"/>
    </source>
</evidence>
<dbReference type="AlphaFoldDB" id="A0A644XGK1"/>
<evidence type="ECO:0000256" key="7">
    <source>
        <dbReference type="ARBA" id="ARBA00023136"/>
    </source>
</evidence>
<keyword evidence="7 9" id="KW-0472">Membrane</keyword>
<dbReference type="GO" id="GO:0015740">
    <property type="term" value="P:C4-dicarboxylate transport"/>
    <property type="evidence" value="ECO:0007669"/>
    <property type="project" value="TreeGrafter"/>
</dbReference>
<dbReference type="PANTHER" id="PTHR35011">
    <property type="entry name" value="2,3-DIKETO-L-GULONATE TRAP TRANSPORTER SMALL PERMEASE PROTEIN YIAM"/>
    <property type="match status" value="1"/>
</dbReference>
<evidence type="ECO:0000313" key="11">
    <source>
        <dbReference type="EMBL" id="MPM14888.1"/>
    </source>
</evidence>
<feature type="transmembrane region" description="Helical" evidence="9">
    <location>
        <begin position="77"/>
        <end position="93"/>
    </location>
</feature>
<evidence type="ECO:0000259" key="10">
    <source>
        <dbReference type="Pfam" id="PF04290"/>
    </source>
</evidence>
<keyword evidence="3" id="KW-1003">Cell membrane</keyword>
<protein>
    <recommendedName>
        <fullName evidence="10">Tripartite ATP-independent periplasmic transporters DctQ component domain-containing protein</fullName>
    </recommendedName>
</protein>
<evidence type="ECO:0000256" key="4">
    <source>
        <dbReference type="ARBA" id="ARBA00022519"/>
    </source>
</evidence>
<name>A0A644XGK1_9ZZZZ</name>
<accession>A0A644XGK1</accession>
<dbReference type="GO" id="GO:0005886">
    <property type="term" value="C:plasma membrane"/>
    <property type="evidence" value="ECO:0007669"/>
    <property type="project" value="UniProtKB-SubCell"/>
</dbReference>
<dbReference type="InterPro" id="IPR007387">
    <property type="entry name" value="TRAP_DctQ"/>
</dbReference>
<feature type="domain" description="Tripartite ATP-independent periplasmic transporters DctQ component" evidence="10">
    <location>
        <begin position="55"/>
        <end position="168"/>
    </location>
</feature>
<dbReference type="EMBL" id="VSSQ01002353">
    <property type="protein sequence ID" value="MPM14888.1"/>
    <property type="molecule type" value="Genomic_DNA"/>
</dbReference>
<evidence type="ECO:0000256" key="5">
    <source>
        <dbReference type="ARBA" id="ARBA00022692"/>
    </source>
</evidence>
<comment type="caution">
    <text evidence="11">The sequence shown here is derived from an EMBL/GenBank/DDBJ whole genome shotgun (WGS) entry which is preliminary data.</text>
</comment>
<organism evidence="11">
    <name type="scientific">bioreactor metagenome</name>
    <dbReference type="NCBI Taxonomy" id="1076179"/>
    <lineage>
        <taxon>unclassified sequences</taxon>
        <taxon>metagenomes</taxon>
        <taxon>ecological metagenomes</taxon>
    </lineage>
</organism>
<reference evidence="11" key="1">
    <citation type="submission" date="2019-08" db="EMBL/GenBank/DDBJ databases">
        <authorList>
            <person name="Kucharzyk K."/>
            <person name="Murdoch R.W."/>
            <person name="Higgins S."/>
            <person name="Loffler F."/>
        </authorList>
    </citation>
    <scope>NUCLEOTIDE SEQUENCE</scope>
</reference>
<dbReference type="Pfam" id="PF04290">
    <property type="entry name" value="DctQ"/>
    <property type="match status" value="1"/>
</dbReference>
<keyword evidence="2" id="KW-0813">Transport</keyword>
<sequence>MREERKREGEIASAMAPARHPEQKKGNRLAVWTSRLERISAWTSCLLLLVNVGDILLGIFCRYVLKSSIIWTEEAARFSLVWMVMMGALGAAVKGDHMVIDFVVPRFPVALRRIVEWGRFLLAAGILSLMIWLGWVNAVQMWHMNTMALNIPKTIPLLSIPVGLALLLGGTVLMHLQTIERRG</sequence>
<keyword evidence="5 9" id="KW-0812">Transmembrane</keyword>